<feature type="chain" id="PRO_5002952422" evidence="2">
    <location>
        <begin position="26"/>
        <end position="5430"/>
    </location>
</feature>
<dbReference type="EMBL" id="GG681723">
    <property type="protein sequence ID" value="EER04277.1"/>
    <property type="molecule type" value="Genomic_DNA"/>
</dbReference>
<keyword evidence="1" id="KW-0472">Membrane</keyword>
<name>C5LG22_PERM5</name>
<accession>C5LG22</accession>
<feature type="transmembrane region" description="Helical" evidence="1">
    <location>
        <begin position="5405"/>
        <end position="5428"/>
    </location>
</feature>
<dbReference type="InterPro" id="IPR036278">
    <property type="entry name" value="Sialidase_sf"/>
</dbReference>
<feature type="signal peptide" evidence="2">
    <location>
        <begin position="1"/>
        <end position="25"/>
    </location>
</feature>
<gene>
    <name evidence="3" type="ORF">Pmar_PMAR021782</name>
</gene>
<evidence type="ECO:0000313" key="4">
    <source>
        <dbReference type="Proteomes" id="UP000007800"/>
    </source>
</evidence>
<dbReference type="Proteomes" id="UP000007800">
    <property type="component" value="Unassembled WGS sequence"/>
</dbReference>
<proteinExistence type="predicted"/>
<evidence type="ECO:0000313" key="3">
    <source>
        <dbReference type="EMBL" id="EER04277.1"/>
    </source>
</evidence>
<dbReference type="OrthoDB" id="427089at2759"/>
<evidence type="ECO:0000256" key="1">
    <source>
        <dbReference type="SAM" id="Phobius"/>
    </source>
</evidence>
<dbReference type="GeneID" id="9045875"/>
<sequence length="5430" mass="583771">MQQSLALLLMLCSLLDAAAFVQVRAVEGSPCVSADNKCYLGATIVSEIPATTTNPTFNASASITILTDPAQIGQVPGTTTGFKASITCDQLANTWVRYPDGTVGFSHALFTFPSKDAGSYSLKVSIDANCVEDNAAVQYSSFASSCGLISSSGACWAVSYTGGVRQYNGQNTPVCRTSSASGMANSVAGCMNNATYPDVWAPTLMLASPSGYLADNGVEYVDSFFTGTKVKLYFNEPVMIGTGKVCFLAYSSAGVFDPIASSCVTPAVSATISSAIEATAPAVKNRRYYITVDGNAVQDLAGNYFPGINGRRFTDFASEQGSFPDQCRVKRTDDASYSWPAGGLQNAAQFCQISFVRPLGAPISYYPAHVSSAPKTDAAAAAVSLSSTPADTELCYTFAESIFWDTCGSSTCFTNEWSFNAVPSEVNLQLKIVSNFSSAYGTVEALKTTCTSTELGTNGRAGCAYSYLGTGKEQAPGVAVSGGIDVAAVSGPCWLAPSAKQICCKPAATLRSSAPSMLNQPNFVMATLKERAIGFAGEFTHSFWVNATDAGTEKPRPLWVAWEGKEVDLTAGAINGPLESAFTQIPTTSLTGQAGYYGFAGYKQGIHVHYNRHVTAGSGGYVKFVPHSYLQRNKKTIADLRADEWHTSDSTNPGCLVTATVYEDPASSSWTASTRKYGSPCRIPVSSAGNGDPVDALLYSNNHLIVNPRSLMPGETYTVIFDNGTVVSSDSSKIDTFHFTTTLKQSINWGSSASDASRDTISPRICCYVASTTNWRTSLASIYAMKDAGYVHYSQTFMTTFYGPVRLGRGNFNMKCQVDGLTTPKVTINAQDRDQIIPRGHKLFIDPRDPRDGKDGLWVPADGTTPRCYWEADEDAIIGLPAGTQISPFFQVELGDRRSPVLLDVTPYAKAGCSATSDPPCVTQTALAGGYGGRSLNYAKVNSEDAFITLTFDEMVKFGPCDITLSNAGATTSAELGRTEFIWDLDGVTTSEHSAGVWSVGKSAFSSVTNQLTVIPDITAASGGAAAQSKWLSVRLFDLQKAETNTESGTGASGTACTASYPSGTETGFCSHNIQRTYQLVLQLPGTKLTPLATPWNLKIPHCAFYDWAVEATNAKEANGVVSGHADFVQGADKVITIPIKINDDVYAPNITYSPCGRSSSTGPQGRKVLGHCFNLAGVEPSVGSPSYYEYPQPIGTFEFQGPITGLIPTNTTGAGYDRGVAADAVAQGYWFPFNKAIKQTVPVMLEFDEDVTIDGDKKCIVSQAIMTDTANSDSSRIMTSELYTGYQSGRKPTNPIPDYYLYAQNYTAESAYDYGWNHSVLKYPDCQWDTRTTYGACRDNNSDVIMSQYATSYTWLKSATWSDYKPDSTTTGDTGSGTTVTESSTDAFQNINYFTMGDTNFVQYNGSYSYCLSAATPAAADFSGTQTCATTITRYRLFFFLQFTPITAYKREGNTYYRSVFRLKCEAGAFKDAAGNIADQTGVDYRFTFYQPTAEAAFDGLSSYPVVGGTNNKNCTDYTTCTQTSDANGGPSVTNTSNIMWSFTQPVTFQPFSPGDGTEWGHKLLHREGPGDNAIDWRNSFEGNHYSRGNLSGAATGNQLRAVFFNGTIKNGTIQAGHRWYIDGSGDLQFGEQFSRGFNTIGEFCNNTNKVGHVMGSGVEAAYVHFCEKDVSLSDFAILSADNKKMIFSTKMNRISEHNTGSYDQSNRQGDTWAKYIGFYAPEGLFGVGQVHNYTFWTNKSSDPNADSLMRWGQGGMYYESGGENFLMTRHSLGYNHSQSAFYTSPDNPFNYQTGLDNYVDEFHVIYGFFNPALGNLYDLKPEVLMVLPGARLNYGLMNPDGMSYREKNAYYSINDSRVDHDGPFGVTNDWLRMDYRSGFGYDVDPMDPLGLPAQRGEQTKAARKAFQQVITGHANQGFSVGLIMSDAVQLSQLSTKSIKIYDCGEYVRMYGTIVNEPNCNEDSASKTASGNWASDNTYTQSSKFLGTFSAGTGKTADNAPATLVYEVTADGRCKNSLSGNSQCVADTNPVYISMNNSIGLNLLVDMVVVSTPWYVNFTHSHKYTMVIDDEVFYANQSFTNTGDATKTANVKHTGLTLKSSGEPQADSSSLIGSRITPWYIRSHEPQIVKAKLDPADGATMVPRSVRPKIWFNTAMLHADNLNRPIPYETGMPEDEFHTLKPTFNQDATGQSYTAAYELVNHTTSAYCTGLICTLYHTHQKPYFDLDQYVDQFKGGRDYTLTIPDGLLYDSNGEEVFRGFPRADAYVRTTSTDVAQSYSFSTEDEDIIPPTVLYCCVVSREPTKFAKDQCDNGYSFNSQSQNITTKSGAFKFKCVFSEPIMFSDSRSRYFSASSGACTLKNDGLIGDPAGAAGAETPDRVRDGKALDCTIKHHSMVVTTAEDLDPGTNYTFYLDHKWIRDYSGNKLDLSFNGNQTLIEYCDPSLLLPMDQSYCADGSSNRMPLTIEGVPSDVATDDTLRTWLDTSLNRHNRTSSYKSYKLRFTTGSDLQQEQCWNCDNANDWNTADKVYATASNTLQINGFDIATSGSVFSGARTNAHGWPDLHIYSQSSAPSRSAAPSSSNIGNMEASFYPNDRVLLRFNRPIVPYLSPDQTDAAGLTEVDWSAATKIEIQDCGPDHQCNSGLKIGGATTNVTFGSAAGYSRTETSKLEVVYGYDSIYLNPGGATPLAFIPGHKYRVTVPAKMVKMSSEYTYGGNINPNGQFIGSVPNYKRQFVEFVVSTASEDRRIYSPLGESILATQYLKSGVTGSAQDNYAIIDKAYDDSANINTADYINNIDSIKGYILLPSCENLVATLSSSATDPGTTALSTSKVTSGVTTDKYVWIFFPEKVQANTENNYYAVHLNRTVGTPNNGDDGDAVYEIGSSGIQLTNGYYLSFQLSGASNLRHNGLQYSLGIANGALFTDGGMKRGTYPNANPAGTAATSPMAAWQNLGISDEVKPKWIYWHKDGHSHIGISQCFKLKMASYEAVEQVDITPPVLRETFPANGTLAAHPATMMFLDFYDNSSTLAGSTASSDVELYECNTKVCDIDMKSRQSGPDALANFQHCCDASSCASFGTIETRAGVGKCSGSLVCEHNEDIFVQPYTTTSGEPRTRLYMKFSSASDNKALNSGKCYTINVKAGLVADAAGNLNDAIVEATGYAKYWFRTQRLASSKLDFTQPSAVAFDPAQNAVGVEKYRALSVTFDRAVALDSSVAGSSSLQTSIYLQSYDPYYDDANRPASAVLTSGKKIINCDVTPQSAEIQGIITSGEDYTRRHDGPVQLSDDGKTLRVFPQGFDNDNRVYCLIISSFAIKDATSGNYFSGLKCGDYCFTVAPFTGNEEPRLLDVFPRDQHDMSVNDVMNVDGNHWYMFDKNVKPGSGKFYFGMTSAASGASTKVEVLADSDPAVPSSTAVSSQNYLGHTRFEGSRVFVWRDGSQRHGQPALGYDASAVASTSGKLASALSAQTDYRVQMEFSNIVPEASDWPNALKPIFREEVGTKYMNGLFDAYAAETPAPGGSADYQRAETGSGYCNGTLFRIGGTSTGGAVGEVCKSYDHGITWNCDNVAGMSRKNPQILCTRDYLYVVGSATGASGIVRSADMGASFTAIGAEGFTVSTIPSEVDGIWQLGPEFPYSGFESSAAGVVGAWKLVVCGGGLEKCWKCASADCSYWEQGGKVADQVRDRHGGRMFANGQGDLILIGGSTSAGVPYSDVWRSRDGGDTFEQLTANVASDGVGKTGAAYTFAPRTDSCLVQTGDDTLHIIGGRNDSVSSTATVFQNDWYTSYPGRLDYFDSNYAAANEHYIGSGDAATQYAARPTVIGASPHWKQKRSIEDDVVIRFSEMLHDGKKFMPSRLVWVCRGTSRCSSTVGTASAATTAGGTYVAVCNVTQSGPLGRGCCQKVGVSADTVPRPIVGAGASASYLRIGDNAKSTIGQSEYLSPSSCDANAYTEIRGNTLSIKGLSTLSTMAAAADGSDITVFIPEGSVFDRHGNTIYSGSMPDPASATYSDSSTSPTGGAGFEYYFTAAVQSTAVTIDGSYPAHATTQSAATSVTALDTNFIIKFGTSVQKYWNQAGKYLTITSQLGYSRASAIWIPVNDSILIDNRTALFQLGSKRLVPGHQYFATLSANGFIPSSMDNTPPANMADNHNGKGNSYYSFTFFTVPKIADQTYVYGDVGSATESYRSAVPPPACAATEAGCNIANFSTSGLSDATATLAVLDRKTFPANMATDVPVPTAADCSAPAPGTFCLNFQVAFNQHINLSHVGYFEIHNGSATQTQTQSGWLTSAHYKIPVANVIADEVNNITWFQVSSEANLEAGTYYEIYIPRGVVTDYNSPTVNTGEFKVAFRTLDASAPASLPKVAYASVAIPEIGYFKTDLDIAACSAATASDSNRAHCLPTYNGLDKSFNFVFTEPVAPVATADGTIGLTLFYGTYETVTSPQYKAEFDSGNVRVTVADSDIAKGLTASDTCLDSADGCLATIDLRLPNRFVQNKAQSDACAADGTSSACSAGFYNGSVGSKALTFKTYYPIPASTVGQKYGAGAGVGFYPANQATTNYYTISRDSALQVEFSREIFKGLDTATIEVAATHSAYNSRTYQVSDPEIEARGRYLIIRHKLAPGEKYTVSLSNSTVRDVNGYLNTFGVGDVTSKLDRTSFGVAPLIRFRQNFQTASSDSGSETCDYAGTSPHDSTVAECIGFTPRAAFGTCVATPDNRIVVAGGHCVECGSFNRQWDAKGTSLALGGYTTDISNKTFSMATYRQSHAGTGPGAWKICDDSCSDTEKTESRSVLFREASLTGLPVRAEGGAPSGYSRRFFNDELAPRGKITSSICSLNQCMDCISGPKDFSTCAAEHVTPAFSSESSDFFQTANGQNVTFACLPGYHVSGQPQDVREFSFTCKASQYDYTWDYPRESDQGSCADGPSDITCVEDSPPCGPPTDATAYDLTDFDSLTSDADSSISQNCMKGEIRYNSKCAIKCPVGYNLGGVPGYSTTAALKCMSDENGNSVLKPFDIENPTAGGPITSACKPLTCSADAIATAFTAEIRAYQILQPGGITGGTECGVVSNTNKYGDSCSTECKTGHFNAYPDNRVSLYCACEDESCTNLVYREKQPTAEDITAGGAEFNAFTDNAICTPKTCPALVEAELRANEILADSNCTAIGLPQEVCGTTCAEGYTTKLNVPQAAAVSRVCRNVYDSATDTWAMKWAATAKCVKIPTDADKVDVTKRKANKFSQKLKIGFRAELGSQTKEEFFQDKKNTISDAVCSSIAQTAFGELTPCMQDFAAGITAYEDYCTDVCSACMSCDVSLGARRTLRERRRLAEGDLNLDVTYEVEATPETIADYQEGAEALDSNPDVNQALETNMASNLDLAGVEVSSVTVESEPLVMVTTTTPAPSSDDSNTGAIIGGVIGGLVGLAIIGFVAMKVLKK</sequence>
<keyword evidence="2" id="KW-0732">Signal</keyword>
<keyword evidence="1" id="KW-1133">Transmembrane helix</keyword>
<dbReference type="InParanoid" id="C5LG22"/>
<keyword evidence="1" id="KW-0812">Transmembrane</keyword>
<protein>
    <submittedName>
        <fullName evidence="3">Uncharacterized protein</fullName>
    </submittedName>
</protein>
<dbReference type="RefSeq" id="XP_002772461.1">
    <property type="nucleotide sequence ID" value="XM_002772415.1"/>
</dbReference>
<dbReference type="SUPFAM" id="SSF50939">
    <property type="entry name" value="Sialidases"/>
    <property type="match status" value="1"/>
</dbReference>
<keyword evidence="4" id="KW-1185">Reference proteome</keyword>
<evidence type="ECO:0000256" key="2">
    <source>
        <dbReference type="SAM" id="SignalP"/>
    </source>
</evidence>
<reference evidence="3 4" key="1">
    <citation type="submission" date="2008-07" db="EMBL/GenBank/DDBJ databases">
        <authorList>
            <person name="El-Sayed N."/>
            <person name="Caler E."/>
            <person name="Inman J."/>
            <person name="Amedeo P."/>
            <person name="Hass B."/>
            <person name="Wortman J."/>
        </authorList>
    </citation>
    <scope>NUCLEOTIDE SEQUENCE [LARGE SCALE GENOMIC DNA]</scope>
    <source>
        <strain evidence="4">ATCC 50983 / TXsc</strain>
    </source>
</reference>
<organism evidence="4">
    <name type="scientific">Perkinsus marinus (strain ATCC 50983 / TXsc)</name>
    <dbReference type="NCBI Taxonomy" id="423536"/>
    <lineage>
        <taxon>Eukaryota</taxon>
        <taxon>Sar</taxon>
        <taxon>Alveolata</taxon>
        <taxon>Perkinsozoa</taxon>
        <taxon>Perkinsea</taxon>
        <taxon>Perkinsida</taxon>
        <taxon>Perkinsidae</taxon>
        <taxon>Perkinsus</taxon>
    </lineage>
</organism>